<dbReference type="Pfam" id="PF00392">
    <property type="entry name" value="GntR"/>
    <property type="match status" value="1"/>
</dbReference>
<keyword evidence="1" id="KW-0805">Transcription regulation</keyword>
<dbReference type="Gene3D" id="1.20.120.530">
    <property type="entry name" value="GntR ligand-binding domain-like"/>
    <property type="match status" value="1"/>
</dbReference>
<dbReference type="GO" id="GO:0003677">
    <property type="term" value="F:DNA binding"/>
    <property type="evidence" value="ECO:0007669"/>
    <property type="project" value="UniProtKB-KW"/>
</dbReference>
<comment type="caution">
    <text evidence="5">The sequence shown here is derived from an EMBL/GenBank/DDBJ whole genome shotgun (WGS) entry which is preliminary data.</text>
</comment>
<dbReference type="InterPro" id="IPR000524">
    <property type="entry name" value="Tscrpt_reg_HTH_GntR"/>
</dbReference>
<evidence type="ECO:0000256" key="2">
    <source>
        <dbReference type="ARBA" id="ARBA00023125"/>
    </source>
</evidence>
<dbReference type="InterPro" id="IPR011711">
    <property type="entry name" value="GntR_C"/>
</dbReference>
<dbReference type="SUPFAM" id="SSF46785">
    <property type="entry name" value="Winged helix' DNA-binding domain"/>
    <property type="match status" value="1"/>
</dbReference>
<name>A0A6N7Z4A2_9PSEU</name>
<dbReference type="PANTHER" id="PTHR43537">
    <property type="entry name" value="TRANSCRIPTIONAL REGULATOR, GNTR FAMILY"/>
    <property type="match status" value="1"/>
</dbReference>
<dbReference type="AlphaFoldDB" id="A0A6N7Z4A2"/>
<organism evidence="5 6">
    <name type="scientific">Amycolatopsis pithecellobii</name>
    <dbReference type="NCBI Taxonomy" id="664692"/>
    <lineage>
        <taxon>Bacteria</taxon>
        <taxon>Bacillati</taxon>
        <taxon>Actinomycetota</taxon>
        <taxon>Actinomycetes</taxon>
        <taxon>Pseudonocardiales</taxon>
        <taxon>Pseudonocardiaceae</taxon>
        <taxon>Amycolatopsis</taxon>
    </lineage>
</organism>
<keyword evidence="2" id="KW-0238">DNA-binding</keyword>
<sequence>MQPAQRRGLAEEAADRIREEIFAGRIPPASALREVELAASLRVSRGSVREGLAVLEREGLVRSVWHKGTHVIGLTESDIQEVYDVRGALDRLAATTAAAHASAEDLDELDWLVGQMAAETAAERALSLDLEFHEIIYRAAGNQRLLAAWHAVRSQVHLFQAHRIRLGHDYQDRVEREHRELARLIRAGQTKRLATVAEEHVHSARRALLAGLATPPEDQPPKS</sequence>
<dbReference type="Gene3D" id="1.10.10.10">
    <property type="entry name" value="Winged helix-like DNA-binding domain superfamily/Winged helix DNA-binding domain"/>
    <property type="match status" value="1"/>
</dbReference>
<dbReference type="GO" id="GO:0003700">
    <property type="term" value="F:DNA-binding transcription factor activity"/>
    <property type="evidence" value="ECO:0007669"/>
    <property type="project" value="InterPro"/>
</dbReference>
<dbReference type="InterPro" id="IPR036390">
    <property type="entry name" value="WH_DNA-bd_sf"/>
</dbReference>
<evidence type="ECO:0000256" key="1">
    <source>
        <dbReference type="ARBA" id="ARBA00023015"/>
    </source>
</evidence>
<reference evidence="5 6" key="1">
    <citation type="submission" date="2019-11" db="EMBL/GenBank/DDBJ databases">
        <title>Draft genome of Amycolatopsis RM579.</title>
        <authorList>
            <person name="Duangmal K."/>
            <person name="Mingma R."/>
        </authorList>
    </citation>
    <scope>NUCLEOTIDE SEQUENCE [LARGE SCALE GENOMIC DNA]</scope>
    <source>
        <strain evidence="5 6">RM579</strain>
    </source>
</reference>
<dbReference type="SMART" id="SM00895">
    <property type="entry name" value="FCD"/>
    <property type="match status" value="1"/>
</dbReference>
<evidence type="ECO:0000313" key="6">
    <source>
        <dbReference type="Proteomes" id="UP000440096"/>
    </source>
</evidence>
<keyword evidence="6" id="KW-1185">Reference proteome</keyword>
<gene>
    <name evidence="5" type="ORF">GKO32_23500</name>
</gene>
<proteinExistence type="predicted"/>
<keyword evidence="3" id="KW-0804">Transcription</keyword>
<dbReference type="EMBL" id="WMBA01000040">
    <property type="protein sequence ID" value="MTD56913.1"/>
    <property type="molecule type" value="Genomic_DNA"/>
</dbReference>
<protein>
    <submittedName>
        <fullName evidence="5">FCD domain-containing protein</fullName>
    </submittedName>
</protein>
<dbReference type="SMART" id="SM00345">
    <property type="entry name" value="HTH_GNTR"/>
    <property type="match status" value="1"/>
</dbReference>
<evidence type="ECO:0000259" key="4">
    <source>
        <dbReference type="PROSITE" id="PS50949"/>
    </source>
</evidence>
<dbReference type="Pfam" id="PF07729">
    <property type="entry name" value="FCD"/>
    <property type="match status" value="1"/>
</dbReference>
<dbReference type="InterPro" id="IPR036388">
    <property type="entry name" value="WH-like_DNA-bd_sf"/>
</dbReference>
<dbReference type="OrthoDB" id="5243844at2"/>
<dbReference type="PROSITE" id="PS50949">
    <property type="entry name" value="HTH_GNTR"/>
    <property type="match status" value="1"/>
</dbReference>
<dbReference type="PANTHER" id="PTHR43537:SF24">
    <property type="entry name" value="GLUCONATE OPERON TRANSCRIPTIONAL REPRESSOR"/>
    <property type="match status" value="1"/>
</dbReference>
<evidence type="ECO:0000256" key="3">
    <source>
        <dbReference type="ARBA" id="ARBA00023163"/>
    </source>
</evidence>
<evidence type="ECO:0000313" key="5">
    <source>
        <dbReference type="EMBL" id="MTD56913.1"/>
    </source>
</evidence>
<dbReference type="Proteomes" id="UP000440096">
    <property type="component" value="Unassembled WGS sequence"/>
</dbReference>
<dbReference type="RefSeq" id="WP_154759041.1">
    <property type="nucleotide sequence ID" value="NZ_WMBA01000040.1"/>
</dbReference>
<dbReference type="InterPro" id="IPR008920">
    <property type="entry name" value="TF_FadR/GntR_C"/>
</dbReference>
<dbReference type="SUPFAM" id="SSF48008">
    <property type="entry name" value="GntR ligand-binding domain-like"/>
    <property type="match status" value="1"/>
</dbReference>
<accession>A0A6N7Z4A2</accession>
<feature type="domain" description="HTH gntR-type" evidence="4">
    <location>
        <begin position="7"/>
        <end position="74"/>
    </location>
</feature>